<feature type="transmembrane region" description="Helical" evidence="1">
    <location>
        <begin position="62"/>
        <end position="80"/>
    </location>
</feature>
<dbReference type="Proteomes" id="UP000243528">
    <property type="component" value="Unassembled WGS sequence"/>
</dbReference>
<accession>A0A2P8DVU2</accession>
<keyword evidence="1" id="KW-0812">Transmembrane</keyword>
<organism evidence="2 3">
    <name type="scientific">Haloactinopolyspora alba</name>
    <dbReference type="NCBI Taxonomy" id="648780"/>
    <lineage>
        <taxon>Bacteria</taxon>
        <taxon>Bacillati</taxon>
        <taxon>Actinomycetota</taxon>
        <taxon>Actinomycetes</taxon>
        <taxon>Jiangellales</taxon>
        <taxon>Jiangellaceae</taxon>
        <taxon>Haloactinopolyspora</taxon>
    </lineage>
</organism>
<protein>
    <submittedName>
        <fullName evidence="2">Uncharacterized protein</fullName>
    </submittedName>
</protein>
<comment type="caution">
    <text evidence="2">The sequence shown here is derived from an EMBL/GenBank/DDBJ whole genome shotgun (WGS) entry which is preliminary data.</text>
</comment>
<keyword evidence="1" id="KW-0472">Membrane</keyword>
<keyword evidence="1" id="KW-1133">Transmembrane helix</keyword>
<dbReference type="OrthoDB" id="2717873at2"/>
<sequence length="95" mass="10102">MFPRWIPVLRGRRVPIGLAVGPAMFVAAIVTSAGLGLYRSAFDGSALLSLRTDTWAAIGPELLWPLWGVALAAGALGYYLRRRGTCRVCGRGAAT</sequence>
<dbReference type="RefSeq" id="WP_106538564.1">
    <property type="nucleotide sequence ID" value="NZ_ML142899.1"/>
</dbReference>
<keyword evidence="3" id="KW-1185">Reference proteome</keyword>
<name>A0A2P8DVU2_9ACTN</name>
<evidence type="ECO:0000313" key="2">
    <source>
        <dbReference type="EMBL" id="PSL01324.1"/>
    </source>
</evidence>
<dbReference type="AlphaFoldDB" id="A0A2P8DVU2"/>
<evidence type="ECO:0000313" key="3">
    <source>
        <dbReference type="Proteomes" id="UP000243528"/>
    </source>
</evidence>
<dbReference type="EMBL" id="PYGE01000014">
    <property type="protein sequence ID" value="PSL01324.1"/>
    <property type="molecule type" value="Genomic_DNA"/>
</dbReference>
<feature type="transmembrane region" description="Helical" evidence="1">
    <location>
        <begin position="20"/>
        <end position="42"/>
    </location>
</feature>
<evidence type="ECO:0000256" key="1">
    <source>
        <dbReference type="SAM" id="Phobius"/>
    </source>
</evidence>
<gene>
    <name evidence="2" type="ORF">CLV30_11454</name>
</gene>
<proteinExistence type="predicted"/>
<reference evidence="2 3" key="1">
    <citation type="submission" date="2018-03" db="EMBL/GenBank/DDBJ databases">
        <title>Genomic Encyclopedia of Archaeal and Bacterial Type Strains, Phase II (KMG-II): from individual species to whole genera.</title>
        <authorList>
            <person name="Goeker M."/>
        </authorList>
    </citation>
    <scope>NUCLEOTIDE SEQUENCE [LARGE SCALE GENOMIC DNA]</scope>
    <source>
        <strain evidence="2 3">DSM 45211</strain>
    </source>
</reference>